<dbReference type="PANTHER" id="PTHR11102">
    <property type="entry name" value="SEL-1-LIKE PROTEIN"/>
    <property type="match status" value="1"/>
</dbReference>
<gene>
    <name evidence="2" type="ORF">BCR36DRAFT_369782</name>
</gene>
<reference evidence="2 3" key="2">
    <citation type="submission" date="2016-08" db="EMBL/GenBank/DDBJ databases">
        <title>Pervasive Adenine N6-methylation of Active Genes in Fungi.</title>
        <authorList>
            <consortium name="DOE Joint Genome Institute"/>
            <person name="Mondo S.J."/>
            <person name="Dannebaum R.O."/>
            <person name="Kuo R.C."/>
            <person name="Labutti K."/>
            <person name="Haridas S."/>
            <person name="Kuo A."/>
            <person name="Salamov A."/>
            <person name="Ahrendt S.R."/>
            <person name="Lipzen A."/>
            <person name="Sullivan W."/>
            <person name="Andreopoulos W.B."/>
            <person name="Clum A."/>
            <person name="Lindquist E."/>
            <person name="Daum C."/>
            <person name="Ramamoorthy G.K."/>
            <person name="Gryganskyi A."/>
            <person name="Culley D."/>
            <person name="Magnuson J.K."/>
            <person name="James T.Y."/>
            <person name="O'Malley M.A."/>
            <person name="Stajich J.E."/>
            <person name="Spatafora J.W."/>
            <person name="Visel A."/>
            <person name="Grigoriev I.V."/>
        </authorList>
    </citation>
    <scope>NUCLEOTIDE SEQUENCE [LARGE SCALE GENOMIC DNA]</scope>
    <source>
        <strain evidence="3">finn</strain>
    </source>
</reference>
<dbReference type="AlphaFoldDB" id="A0A1Y1VBB4"/>
<evidence type="ECO:0000313" key="3">
    <source>
        <dbReference type="Proteomes" id="UP000193719"/>
    </source>
</evidence>
<sequence>MAAKYGHLNSIKFIAKTYDFGSEDMNISHNSRLAQKYYTIAAKEYEDIDSLRRLGDIYYNHDENKPNGKNKVISFNYYQKAALLGDLKSSERVAHCLYYGEGVSQNIQHAYKLLLDIAEQNNDGQLMKYIGDEYYYGSDTTISILSSKKSKDANEPLNHNMIKPDISLAFEYYYKAIKMKNASACKTVGNHHFLGIPKYLKSDPKKALEYYEQAVDLGDYSVIKLIADCYLFGIGVKRNVEKAKKLYDNLKENGLWEGEMPSTNVEIDFDF</sequence>
<dbReference type="GO" id="GO:0036503">
    <property type="term" value="P:ERAD pathway"/>
    <property type="evidence" value="ECO:0007669"/>
    <property type="project" value="TreeGrafter"/>
</dbReference>
<comment type="similarity">
    <text evidence="1">Belongs to the sel-1 family.</text>
</comment>
<accession>A0A1Y1VBB4</accession>
<dbReference type="STRING" id="1754191.A0A1Y1VBB4"/>
<dbReference type="EMBL" id="MCFH01000018">
    <property type="protein sequence ID" value="ORX51358.1"/>
    <property type="molecule type" value="Genomic_DNA"/>
</dbReference>
<comment type="caution">
    <text evidence="2">The sequence shown here is derived from an EMBL/GenBank/DDBJ whole genome shotgun (WGS) entry which is preliminary data.</text>
</comment>
<dbReference type="InterPro" id="IPR050767">
    <property type="entry name" value="Sel1_AlgK"/>
</dbReference>
<protein>
    <submittedName>
        <fullName evidence="2">HCP-like protein</fullName>
    </submittedName>
</protein>
<dbReference type="InterPro" id="IPR011990">
    <property type="entry name" value="TPR-like_helical_dom_sf"/>
</dbReference>
<evidence type="ECO:0000313" key="2">
    <source>
        <dbReference type="EMBL" id="ORX51358.1"/>
    </source>
</evidence>
<dbReference type="PANTHER" id="PTHR11102:SF147">
    <property type="entry name" value="SEL1L ADAPTOR SUBUNIT OF ERAD E3 UBIQUITIN LIGASE"/>
    <property type="match status" value="1"/>
</dbReference>
<dbReference type="Pfam" id="PF08238">
    <property type="entry name" value="Sel1"/>
    <property type="match status" value="6"/>
</dbReference>
<dbReference type="Gene3D" id="1.25.40.10">
    <property type="entry name" value="Tetratricopeptide repeat domain"/>
    <property type="match status" value="2"/>
</dbReference>
<name>A0A1Y1VBB4_9FUNG</name>
<dbReference type="SMART" id="SM00671">
    <property type="entry name" value="SEL1"/>
    <property type="match status" value="4"/>
</dbReference>
<dbReference type="SUPFAM" id="SSF81901">
    <property type="entry name" value="HCP-like"/>
    <property type="match status" value="2"/>
</dbReference>
<dbReference type="InterPro" id="IPR006597">
    <property type="entry name" value="Sel1-like"/>
</dbReference>
<reference evidence="2 3" key="1">
    <citation type="submission" date="2016-08" db="EMBL/GenBank/DDBJ databases">
        <title>Genomes of anaerobic fungi encode conserved fungal cellulosomes for biomass hydrolysis.</title>
        <authorList>
            <consortium name="DOE Joint Genome Institute"/>
            <person name="Haitjema C.H."/>
            <person name="Gilmore S.P."/>
            <person name="Henske J.K."/>
            <person name="Solomon K.V."/>
            <person name="De Groot R."/>
            <person name="Kuo A."/>
            <person name="Mondo S.J."/>
            <person name="Salamov A.A."/>
            <person name="Labutti K."/>
            <person name="Zhao Z."/>
            <person name="Chiniquy J."/>
            <person name="Barry K."/>
            <person name="Brewer H.M."/>
            <person name="Purvine S.O."/>
            <person name="Wright A.T."/>
            <person name="Boxma B."/>
            <person name="Van Alen T."/>
            <person name="Hackstein J.H."/>
            <person name="Baker S.E."/>
            <person name="Grigoriev I.V."/>
            <person name="O'Malley M.A."/>
        </authorList>
    </citation>
    <scope>NUCLEOTIDE SEQUENCE [LARGE SCALE GENOMIC DNA]</scope>
    <source>
        <strain evidence="3">finn</strain>
    </source>
</reference>
<dbReference type="Proteomes" id="UP000193719">
    <property type="component" value="Unassembled WGS sequence"/>
</dbReference>
<dbReference type="OrthoDB" id="2148946at2759"/>
<evidence type="ECO:0000256" key="1">
    <source>
        <dbReference type="ARBA" id="ARBA00038101"/>
    </source>
</evidence>
<dbReference type="GO" id="GO:0005789">
    <property type="term" value="C:endoplasmic reticulum membrane"/>
    <property type="evidence" value="ECO:0007669"/>
    <property type="project" value="TreeGrafter"/>
</dbReference>
<keyword evidence="3" id="KW-1185">Reference proteome</keyword>
<organism evidence="2 3">
    <name type="scientific">Piromyces finnis</name>
    <dbReference type="NCBI Taxonomy" id="1754191"/>
    <lineage>
        <taxon>Eukaryota</taxon>
        <taxon>Fungi</taxon>
        <taxon>Fungi incertae sedis</taxon>
        <taxon>Chytridiomycota</taxon>
        <taxon>Chytridiomycota incertae sedis</taxon>
        <taxon>Neocallimastigomycetes</taxon>
        <taxon>Neocallimastigales</taxon>
        <taxon>Neocallimastigaceae</taxon>
        <taxon>Piromyces</taxon>
    </lineage>
</organism>
<proteinExistence type="inferred from homology"/>